<dbReference type="GO" id="GO:0045893">
    <property type="term" value="P:positive regulation of DNA-templated transcription"/>
    <property type="evidence" value="ECO:0007669"/>
    <property type="project" value="TreeGrafter"/>
</dbReference>
<feature type="region of interest" description="Disordered" evidence="1">
    <location>
        <begin position="523"/>
        <end position="542"/>
    </location>
</feature>
<sequence>MAKLSSSSSNSENSRELVCVGTLEIATPKPVGFLCGSIPVPTDKSFHHAFHSALLPIPQTVNAPRYRYRMLPTETDLNTPPLLANFPDKVLPVGAVHSKTTGGVKRVYVSKGDSRGLGLKDENLSYGKGRKGCWERDKRGTTLSQRLEVVGGLHRFICYIFQFFLNFNLLVTDFPWEGTAVASNFNRKCEALAVSGLVDYGDEIDVIAPADILKQIFKMPYSKARLSIAVRRIGHTLVLNTGPDVEEGEKLIRRHHNQAKCADQSLFLNFAMHSVRMEACDCPPTHHVPSEDQSNSSVLPGGKPPHIVVQNEDVVQAEGYNCHSEYSQVEPENFYWGSKKNRRNKNRSPVKKESQVGEKPRSSMQESEKQRKVGNDNFLRILFWQFHNFRMLLGSDLLLFSNEKYVAVSLHLWDVTRQVTPLTWLEAWLDNVMASVPELAICYHRNGVVQGYELLKTDDIFLLKGISEDGTPAFHPHVVQQNGLSVLRFLQDNCKQDPGAYWLYKGAGEDDIQLFDLSVIPKNRSSDDSDDSSRSLPSSISRGRSDAVYSLGTLLYRIAHRLSLSMAATNRARCVRFFRKCLEFLDDSDHLAVRAIAHEQFARLILNYDDELNLTSESLALECELTVTEAQESSWDVENSNSERGGAHEVFYLHAADESGEHGNMIEHFESKCSVKMVSDGQPSSGELILVNNIELSNHEGDVPITYPDVSSSVCEVCPVPTPVVQTVADPISSKLAAVHHVSQAIKSLRWMRQLQSTEPEVMDQFTENHDRPSSSFNVSVCACGDADCIEVCDIREWLPTSKLDHKLWKLVLLLGESYLALAEAYKEDGQLHQALKVIQLSCSVYGSMPPHLEDTKFISSMASGSSLQRKLIDLNESTSWEDVKDETVSGYIERKSSVHLFWAKAWELVGDIYIEFHKIKGKEISIQDLKKPVTKELRMSSEVVKEVKRLKKKLVQMNQNCSSCSLVNCSCQSDRASSGNSASSSSAALGLMTHGRKHNKRLSAKNAYYSPPKDQGDEFINDKENGKDFDNKYIEHSNYGGDRNQIDTPESRMEIESLAAINPGTLEGSSEMDASCSSVVSQSENNSNETQKLKNGGIFEYLVEPLVVSVESNLVAALKCYEEARQALLKLPNSLSELQSVVKKKGWVCNELGRIRLENKESIKAELAFKDAIDAFREVSDHTNIILINCNLGHGRRALAEEMVSKIGNLKLHNIFHGAYNHALETAKLKYLESLRYYGAARLELNAMNDHDDSVTSSLRNEAHTQFAHTYLRLGMLLARENTTAVYENGSLEDTCVSHTKPQDRKARKDLRKHEISANEAIREALSVYESLGELRKQEAAYAYFQLACYQRDCCLKFMNSGNKKSILQKGENSAVQRVKQYASLAERNWQKALDFYGPTTHPNMYLTIVMERSALSLSLSSYLHSNVVLESALAHMLEGRHVSDTTEDTFSTRYPELHAKYWSQLQMLLKKMLATILSLSTNKTPCQPSSTSSRFGDGAKIKELYKMSLKGTDMIQLHSMHNLWIS</sequence>
<evidence type="ECO:0000313" key="4">
    <source>
        <dbReference type="Proteomes" id="UP001374535"/>
    </source>
</evidence>
<dbReference type="PANTHER" id="PTHR15000:SF1">
    <property type="entry name" value="ERYTHROID DIFFERENTIATION-RELATED FACTOR 1"/>
    <property type="match status" value="1"/>
</dbReference>
<keyword evidence="4" id="KW-1185">Reference proteome</keyword>
<feature type="compositionally biased region" description="Basic and acidic residues" evidence="1">
    <location>
        <begin position="1015"/>
        <end position="1036"/>
    </location>
</feature>
<feature type="region of interest" description="Disordered" evidence="1">
    <location>
        <begin position="337"/>
        <end position="371"/>
    </location>
</feature>
<feature type="compositionally biased region" description="Basic residues" evidence="1">
    <location>
        <begin position="339"/>
        <end position="349"/>
    </location>
</feature>
<evidence type="ECO:0000256" key="1">
    <source>
        <dbReference type="SAM" id="MobiDB-lite"/>
    </source>
</evidence>
<protein>
    <recommendedName>
        <fullName evidence="2">EDRF1 N-terminal domain-containing protein</fullName>
    </recommendedName>
</protein>
<dbReference type="PANTHER" id="PTHR15000">
    <property type="entry name" value="ERYTHROID DIFFERENTIATION-RELATED FACTOR 1"/>
    <property type="match status" value="1"/>
</dbReference>
<dbReference type="EMBL" id="CP144692">
    <property type="protein sequence ID" value="WVY96576.1"/>
    <property type="molecule type" value="Genomic_DNA"/>
</dbReference>
<feature type="region of interest" description="Disordered" evidence="1">
    <location>
        <begin position="1001"/>
        <end position="1047"/>
    </location>
</feature>
<reference evidence="3 4" key="1">
    <citation type="journal article" date="2023" name="Life. Sci Alliance">
        <title>Evolutionary insights into 3D genome organization and epigenetic landscape of Vigna mungo.</title>
        <authorList>
            <person name="Junaid A."/>
            <person name="Singh B."/>
            <person name="Bhatia S."/>
        </authorList>
    </citation>
    <scope>NUCLEOTIDE SEQUENCE [LARGE SCALE GENOMIC DNA]</scope>
    <source>
        <strain evidence="3">Urdbean</strain>
    </source>
</reference>
<dbReference type="InterPro" id="IPR056582">
    <property type="entry name" value="EDRF1_N"/>
</dbReference>
<evidence type="ECO:0000313" key="3">
    <source>
        <dbReference type="EMBL" id="WVY96576.1"/>
    </source>
</evidence>
<feature type="domain" description="EDRF1 N-terminal" evidence="2">
    <location>
        <begin position="200"/>
        <end position="240"/>
    </location>
</feature>
<dbReference type="Pfam" id="PF23788">
    <property type="entry name" value="EDRF1_N"/>
    <property type="match status" value="2"/>
</dbReference>
<accession>A0AAQ3MT45</accession>
<name>A0AAQ3MT45_VIGMU</name>
<feature type="domain" description="EDRF1 N-terminal" evidence="2">
    <location>
        <begin position="362"/>
        <end position="609"/>
    </location>
</feature>
<proteinExistence type="predicted"/>
<organism evidence="3 4">
    <name type="scientific">Vigna mungo</name>
    <name type="common">Black gram</name>
    <name type="synonym">Phaseolus mungo</name>
    <dbReference type="NCBI Taxonomy" id="3915"/>
    <lineage>
        <taxon>Eukaryota</taxon>
        <taxon>Viridiplantae</taxon>
        <taxon>Streptophyta</taxon>
        <taxon>Embryophyta</taxon>
        <taxon>Tracheophyta</taxon>
        <taxon>Spermatophyta</taxon>
        <taxon>Magnoliopsida</taxon>
        <taxon>eudicotyledons</taxon>
        <taxon>Gunneridae</taxon>
        <taxon>Pentapetalae</taxon>
        <taxon>rosids</taxon>
        <taxon>fabids</taxon>
        <taxon>Fabales</taxon>
        <taxon>Fabaceae</taxon>
        <taxon>Papilionoideae</taxon>
        <taxon>50 kb inversion clade</taxon>
        <taxon>NPAAA clade</taxon>
        <taxon>indigoferoid/millettioid clade</taxon>
        <taxon>Phaseoleae</taxon>
        <taxon>Vigna</taxon>
    </lineage>
</organism>
<dbReference type="Proteomes" id="UP001374535">
    <property type="component" value="Chromosome 9"/>
</dbReference>
<feature type="compositionally biased region" description="Basic and acidic residues" evidence="1">
    <location>
        <begin position="350"/>
        <end position="371"/>
    </location>
</feature>
<feature type="compositionally biased region" description="Basic and acidic residues" evidence="1">
    <location>
        <begin position="524"/>
        <end position="533"/>
    </location>
</feature>
<gene>
    <name evidence="3" type="ORF">V8G54_028727</name>
</gene>
<evidence type="ECO:0000259" key="2">
    <source>
        <dbReference type="Pfam" id="PF23788"/>
    </source>
</evidence>